<reference evidence="3" key="1">
    <citation type="submission" date="2014-08" db="EMBL/GenBank/DDBJ databases">
        <authorList>
            <person name="Senf B."/>
            <person name="Petzold A."/>
            <person name="Downie B.R."/>
            <person name="Koch P."/>
            <person name="Platzer M."/>
        </authorList>
    </citation>
    <scope>NUCLEOTIDE SEQUENCE [LARGE SCALE GENOMIC DNA]</scope>
    <source>
        <strain evidence="3">GRZ</strain>
    </source>
</reference>
<proteinExistence type="predicted"/>
<evidence type="ECO:0000259" key="2">
    <source>
        <dbReference type="PROSITE" id="PS50041"/>
    </source>
</evidence>
<dbReference type="InterPro" id="IPR016186">
    <property type="entry name" value="C-type_lectin-like/link_sf"/>
</dbReference>
<evidence type="ECO:0000313" key="4">
    <source>
        <dbReference type="Proteomes" id="UP000694548"/>
    </source>
</evidence>
<dbReference type="SMART" id="SM00034">
    <property type="entry name" value="CLECT"/>
    <property type="match status" value="1"/>
</dbReference>
<name>A0A8C6LKY8_NOTFU</name>
<dbReference type="GeneTree" id="ENSGT01030000234907"/>
<accession>A0A8C6LKY8</accession>
<dbReference type="PROSITE" id="PS00615">
    <property type="entry name" value="C_TYPE_LECTIN_1"/>
    <property type="match status" value="1"/>
</dbReference>
<keyword evidence="1" id="KW-1015">Disulfide bond</keyword>
<dbReference type="Pfam" id="PF00059">
    <property type="entry name" value="Lectin_C"/>
    <property type="match status" value="1"/>
</dbReference>
<dbReference type="SUPFAM" id="SSF56436">
    <property type="entry name" value="C-type lectin-like"/>
    <property type="match status" value="1"/>
</dbReference>
<reference evidence="3" key="3">
    <citation type="submission" date="2025-09" db="UniProtKB">
        <authorList>
            <consortium name="Ensembl"/>
        </authorList>
    </citation>
    <scope>IDENTIFICATION</scope>
</reference>
<feature type="domain" description="C-type lectin" evidence="2">
    <location>
        <begin position="47"/>
        <end position="138"/>
    </location>
</feature>
<dbReference type="Gene3D" id="3.10.100.10">
    <property type="entry name" value="Mannose-Binding Protein A, subunit A"/>
    <property type="match status" value="1"/>
</dbReference>
<sequence>CARFINCPSAFCLFTKDEVKNRGSTAAYRSGMPLTTYLSGYVWTDAAQFYCQQHYKDLAVIENNAEYTQISQIKLSQPTVWIGLYRVPWTWSDKSQSSFRNWSPNGIDNNGNEYCASENDQHEWRDDKCDLPQVFICERFSVLFSFDEDHHY</sequence>
<dbReference type="Ensembl" id="ENSNFUT00015020113.1">
    <property type="protein sequence ID" value="ENSNFUP00015019214.1"/>
    <property type="gene ID" value="ENSNFUG00015009280.1"/>
</dbReference>
<organism evidence="3 4">
    <name type="scientific">Nothobranchius furzeri</name>
    <name type="common">Turquoise killifish</name>
    <dbReference type="NCBI Taxonomy" id="105023"/>
    <lineage>
        <taxon>Eukaryota</taxon>
        <taxon>Metazoa</taxon>
        <taxon>Chordata</taxon>
        <taxon>Craniata</taxon>
        <taxon>Vertebrata</taxon>
        <taxon>Euteleostomi</taxon>
        <taxon>Actinopterygii</taxon>
        <taxon>Neopterygii</taxon>
        <taxon>Teleostei</taxon>
        <taxon>Neoteleostei</taxon>
        <taxon>Acanthomorphata</taxon>
        <taxon>Ovalentaria</taxon>
        <taxon>Atherinomorphae</taxon>
        <taxon>Cyprinodontiformes</taxon>
        <taxon>Nothobranchiidae</taxon>
        <taxon>Nothobranchius</taxon>
    </lineage>
</organism>
<protein>
    <recommendedName>
        <fullName evidence="2">C-type lectin domain-containing protein</fullName>
    </recommendedName>
</protein>
<dbReference type="PROSITE" id="PS50041">
    <property type="entry name" value="C_TYPE_LECTIN_2"/>
    <property type="match status" value="1"/>
</dbReference>
<evidence type="ECO:0000256" key="1">
    <source>
        <dbReference type="ARBA" id="ARBA00023157"/>
    </source>
</evidence>
<dbReference type="PANTHER" id="PTHR45784:SF3">
    <property type="entry name" value="C-TYPE LECTIN DOMAIN FAMILY 4 MEMBER K-LIKE-RELATED"/>
    <property type="match status" value="1"/>
</dbReference>
<dbReference type="Proteomes" id="UP000694548">
    <property type="component" value="Chromosome sgr05"/>
</dbReference>
<dbReference type="InterPro" id="IPR016187">
    <property type="entry name" value="CTDL_fold"/>
</dbReference>
<dbReference type="InterPro" id="IPR001304">
    <property type="entry name" value="C-type_lectin-like"/>
</dbReference>
<dbReference type="AlphaFoldDB" id="A0A8C6LKY8"/>
<dbReference type="PANTHER" id="PTHR45784">
    <property type="entry name" value="C-TYPE LECTIN DOMAIN FAMILY 20 MEMBER A-RELATED"/>
    <property type="match status" value="1"/>
</dbReference>
<reference evidence="3" key="2">
    <citation type="submission" date="2025-08" db="UniProtKB">
        <authorList>
            <consortium name="Ensembl"/>
        </authorList>
    </citation>
    <scope>IDENTIFICATION</scope>
</reference>
<keyword evidence="4" id="KW-1185">Reference proteome</keyword>
<evidence type="ECO:0000313" key="3">
    <source>
        <dbReference type="Ensembl" id="ENSNFUP00015019214.1"/>
    </source>
</evidence>
<dbReference type="InterPro" id="IPR018378">
    <property type="entry name" value="C-type_lectin_CS"/>
</dbReference>